<organism evidence="13 14">
    <name type="scientific">Belliella calami</name>
    <dbReference type="NCBI Taxonomy" id="2923436"/>
    <lineage>
        <taxon>Bacteria</taxon>
        <taxon>Pseudomonadati</taxon>
        <taxon>Bacteroidota</taxon>
        <taxon>Cytophagia</taxon>
        <taxon>Cytophagales</taxon>
        <taxon>Cyclobacteriaceae</taxon>
        <taxon>Belliella</taxon>
    </lineage>
</organism>
<dbReference type="RefSeq" id="WP_241273160.1">
    <property type="nucleotide sequence ID" value="NZ_JAKZGS010000001.1"/>
</dbReference>
<evidence type="ECO:0000256" key="9">
    <source>
        <dbReference type="ARBA" id="ARBA00023295"/>
    </source>
</evidence>
<dbReference type="InterPro" id="IPR008979">
    <property type="entry name" value="Galactose-bd-like_sf"/>
</dbReference>
<name>A0ABS9UJV5_9BACT</name>
<feature type="signal peptide" evidence="11">
    <location>
        <begin position="1"/>
        <end position="20"/>
    </location>
</feature>
<keyword evidence="5 11" id="KW-0732">Signal</keyword>
<keyword evidence="8" id="KW-0119">Carbohydrate metabolism</keyword>
<dbReference type="PANTHER" id="PTHR31490">
    <property type="entry name" value="GLYCOSYL HYDROLASE"/>
    <property type="match status" value="1"/>
</dbReference>
<dbReference type="InterPro" id="IPR001000">
    <property type="entry name" value="GH10_dom"/>
</dbReference>
<evidence type="ECO:0000313" key="14">
    <source>
        <dbReference type="Proteomes" id="UP001165488"/>
    </source>
</evidence>
<dbReference type="Pfam" id="PF00331">
    <property type="entry name" value="Glyco_hydro_10"/>
    <property type="match status" value="2"/>
</dbReference>
<dbReference type="PANTHER" id="PTHR31490:SF88">
    <property type="entry name" value="BETA-XYLANASE"/>
    <property type="match status" value="1"/>
</dbReference>
<reference evidence="13" key="1">
    <citation type="submission" date="2022-03" db="EMBL/GenBank/DDBJ databases">
        <title>De novo assembled genomes of Belliella spp. (Cyclobacteriaceae) strains.</title>
        <authorList>
            <person name="Szabo A."/>
            <person name="Korponai K."/>
            <person name="Felfoldi T."/>
        </authorList>
    </citation>
    <scope>NUCLEOTIDE SEQUENCE</scope>
    <source>
        <strain evidence="13">DSM 107340</strain>
    </source>
</reference>
<comment type="similarity">
    <text evidence="2">Belongs to the glycosyl hydrolase 10 (cellulase F) family.</text>
</comment>
<evidence type="ECO:0000256" key="3">
    <source>
        <dbReference type="ARBA" id="ARBA00012590"/>
    </source>
</evidence>
<comment type="catalytic activity">
    <reaction evidence="1">
        <text>Endohydrolysis of (1-&gt;4)-beta-D-xylosidic linkages in xylans.</text>
        <dbReference type="EC" id="3.2.1.8"/>
    </reaction>
</comment>
<keyword evidence="9" id="KW-0326">Glycosidase</keyword>
<dbReference type="InterPro" id="IPR003305">
    <property type="entry name" value="CenC_carb-bd"/>
</dbReference>
<feature type="domain" description="GH10" evidence="12">
    <location>
        <begin position="459"/>
        <end position="700"/>
    </location>
</feature>
<keyword evidence="10" id="KW-0624">Polysaccharide degradation</keyword>
<protein>
    <recommendedName>
        <fullName evidence="3">endo-1,4-beta-xylanase</fullName>
        <ecNumber evidence="3">3.2.1.8</ecNumber>
    </recommendedName>
</protein>
<keyword evidence="7" id="KW-0378">Hydrolase</keyword>
<evidence type="ECO:0000256" key="5">
    <source>
        <dbReference type="ARBA" id="ARBA00022729"/>
    </source>
</evidence>
<proteinExistence type="inferred from homology"/>
<dbReference type="SUPFAM" id="SSF49785">
    <property type="entry name" value="Galactose-binding domain-like"/>
    <property type="match status" value="2"/>
</dbReference>
<evidence type="ECO:0000256" key="4">
    <source>
        <dbReference type="ARBA" id="ARBA00022651"/>
    </source>
</evidence>
<dbReference type="Gene3D" id="2.60.120.260">
    <property type="entry name" value="Galactose-binding domain-like"/>
    <property type="match status" value="2"/>
</dbReference>
<keyword evidence="6" id="KW-0677">Repeat</keyword>
<comment type="caution">
    <text evidence="13">The sequence shown here is derived from an EMBL/GenBank/DDBJ whole genome shotgun (WGS) entry which is preliminary data.</text>
</comment>
<dbReference type="Proteomes" id="UP001165488">
    <property type="component" value="Unassembled WGS sequence"/>
</dbReference>
<dbReference type="Pfam" id="PF02018">
    <property type="entry name" value="CBM_4_9"/>
    <property type="match status" value="1"/>
</dbReference>
<dbReference type="PROSITE" id="PS51257">
    <property type="entry name" value="PROKAR_LIPOPROTEIN"/>
    <property type="match status" value="1"/>
</dbReference>
<dbReference type="Gene3D" id="3.20.20.80">
    <property type="entry name" value="Glycosidases"/>
    <property type="match status" value="2"/>
</dbReference>
<keyword evidence="14" id="KW-1185">Reference proteome</keyword>
<evidence type="ECO:0000256" key="7">
    <source>
        <dbReference type="ARBA" id="ARBA00022801"/>
    </source>
</evidence>
<sequence>MKNNVLYIFLAAGLMFTSCADFDPLEFNVEKPESIILQEELDSYEALKSYLDSTNNPNYKLGASMPMENFANRGLMYRLVNRNFNEFTPTNGMTHSSIAQNNGTYNLTGVMNLLSVASESNVEIVSPSLIWHQNQNASLLNGALSPLIVNSPAFANELNVQELGSGNLEQWEFSAGTTIEPNQGMGGNSPAVSVVSSGSVSSPSNVRFSSPDIPIEQGKVYEFIAYIKSDVPGEGRITFDGLTNNEPEIDWFSSGEIAQTFETNLSWKEIRFRISDFQNDSFSFQFELGYQEGVNYFIDINNLYIYDIAGEPIINNLISDGKFESGIAWGGWGNNSTRGLTEDGQGVGNEGRAFFVTNPSVTGGFWEVQTIYELAEPAEMGETYNLSFWVKGTEEGVIRPELQSPDFSSNGFGQVFVTTNWSLVTVSTTISAADRNRFIISYGEFAGTVYIDDVVLASASLSGGSTTIVDRTPQEKSAITYGQFENWVSQFVGETRDFVNTRYVINEPLDNNNPNELRSGEGRTLGANEFYWQDYLGKDYAVMAFQLAREYGNSNDLLFINESGMESNLEKCRALIEYVSYIESQNAQVDGIGANLQLDLNSNLGNVESMLRLLAASGKKIKISGLEVRLNVSNPAQVVLDAQADMFKSVIELYNQIIPASQQYGITLTNPVDSDNTLRQGLWNTNLVRKPAYVGVTEGLEN</sequence>
<feature type="chain" id="PRO_5045286789" description="endo-1,4-beta-xylanase" evidence="11">
    <location>
        <begin position="21"/>
        <end position="702"/>
    </location>
</feature>
<evidence type="ECO:0000256" key="2">
    <source>
        <dbReference type="ARBA" id="ARBA00007495"/>
    </source>
</evidence>
<accession>A0ABS9UJV5</accession>
<evidence type="ECO:0000256" key="6">
    <source>
        <dbReference type="ARBA" id="ARBA00022737"/>
    </source>
</evidence>
<dbReference type="InterPro" id="IPR044846">
    <property type="entry name" value="GH10"/>
</dbReference>
<dbReference type="InterPro" id="IPR017853">
    <property type="entry name" value="GH"/>
</dbReference>
<dbReference type="SMART" id="SM00633">
    <property type="entry name" value="Glyco_10"/>
    <property type="match status" value="1"/>
</dbReference>
<keyword evidence="4" id="KW-0858">Xylan degradation</keyword>
<dbReference type="EC" id="3.2.1.8" evidence="3"/>
<evidence type="ECO:0000256" key="1">
    <source>
        <dbReference type="ARBA" id="ARBA00000681"/>
    </source>
</evidence>
<dbReference type="EMBL" id="JAKZGS010000001">
    <property type="protein sequence ID" value="MCH7396639.1"/>
    <property type="molecule type" value="Genomic_DNA"/>
</dbReference>
<evidence type="ECO:0000256" key="10">
    <source>
        <dbReference type="ARBA" id="ARBA00023326"/>
    </source>
</evidence>
<gene>
    <name evidence="13" type="ORF">MM236_01515</name>
</gene>
<dbReference type="SUPFAM" id="SSF51445">
    <property type="entry name" value="(Trans)glycosidases"/>
    <property type="match status" value="1"/>
</dbReference>
<evidence type="ECO:0000256" key="11">
    <source>
        <dbReference type="SAM" id="SignalP"/>
    </source>
</evidence>
<evidence type="ECO:0000259" key="12">
    <source>
        <dbReference type="SMART" id="SM00633"/>
    </source>
</evidence>
<evidence type="ECO:0000313" key="13">
    <source>
        <dbReference type="EMBL" id="MCH7396639.1"/>
    </source>
</evidence>
<evidence type="ECO:0000256" key="8">
    <source>
        <dbReference type="ARBA" id="ARBA00023277"/>
    </source>
</evidence>